<feature type="domain" description="Dynein heavy chain ATP-binding dynein motor region" evidence="9">
    <location>
        <begin position="1060"/>
        <end position="1106"/>
    </location>
</feature>
<dbReference type="PANTHER" id="PTHR22878:SF69">
    <property type="entry name" value="DYNEIN HEAVY CHAIN"/>
    <property type="match status" value="1"/>
</dbReference>
<feature type="domain" description="Dynein heavy chain C-terminal" evidence="12">
    <location>
        <begin position="1939"/>
        <end position="2236"/>
    </location>
</feature>
<evidence type="ECO:0000259" key="12">
    <source>
        <dbReference type="Pfam" id="PF18199"/>
    </source>
</evidence>
<dbReference type="Proteomes" id="UP001642464">
    <property type="component" value="Unassembled WGS sequence"/>
</dbReference>
<dbReference type="InterPro" id="IPR027417">
    <property type="entry name" value="P-loop_NTPase"/>
</dbReference>
<dbReference type="Gene3D" id="3.10.490.20">
    <property type="match status" value="1"/>
</dbReference>
<evidence type="ECO:0000256" key="5">
    <source>
        <dbReference type="SAM" id="MobiDB-lite"/>
    </source>
</evidence>
<evidence type="ECO:0000256" key="4">
    <source>
        <dbReference type="SAM" id="Coils"/>
    </source>
</evidence>
<dbReference type="SUPFAM" id="SSF52540">
    <property type="entry name" value="P-loop containing nucleoside triphosphate hydrolases"/>
    <property type="match status" value="2"/>
</dbReference>
<dbReference type="Gene3D" id="3.40.50.300">
    <property type="entry name" value="P-loop containing nucleotide triphosphate hydrolases"/>
    <property type="match status" value="3"/>
</dbReference>
<feature type="domain" description="Dynein heavy chain ATP-binding dynein motor region" evidence="9">
    <location>
        <begin position="1172"/>
        <end position="1343"/>
    </location>
</feature>
<dbReference type="Gene3D" id="1.10.8.720">
    <property type="entry name" value="Region D6 of dynein motor"/>
    <property type="match status" value="1"/>
</dbReference>
<dbReference type="Pfam" id="PF18198">
    <property type="entry name" value="AAA_lid_11"/>
    <property type="match status" value="1"/>
</dbReference>
<feature type="domain" description="Dynein heavy chain coiled coil stalk" evidence="7">
    <location>
        <begin position="689"/>
        <end position="1026"/>
    </location>
</feature>
<dbReference type="InterPro" id="IPR026983">
    <property type="entry name" value="DHC"/>
</dbReference>
<dbReference type="Pfam" id="PF17857">
    <property type="entry name" value="AAA_lid_1"/>
    <property type="match status" value="1"/>
</dbReference>
<dbReference type="InterPro" id="IPR004273">
    <property type="entry name" value="Dynein_heavy_D6_P-loop"/>
</dbReference>
<dbReference type="InterPro" id="IPR041658">
    <property type="entry name" value="AAA_lid_11"/>
</dbReference>
<dbReference type="InterPro" id="IPR041228">
    <property type="entry name" value="Dynein_C"/>
</dbReference>
<dbReference type="InterPro" id="IPR043160">
    <property type="entry name" value="Dynein_C_barrel"/>
</dbReference>
<evidence type="ECO:0000313" key="13">
    <source>
        <dbReference type="EMBL" id="CAK9104463.1"/>
    </source>
</evidence>
<dbReference type="Gene3D" id="1.20.920.30">
    <property type="match status" value="1"/>
</dbReference>
<evidence type="ECO:0000259" key="11">
    <source>
        <dbReference type="Pfam" id="PF18198"/>
    </source>
</evidence>
<dbReference type="Pfam" id="PF12777">
    <property type="entry name" value="MT"/>
    <property type="match status" value="1"/>
</dbReference>
<feature type="domain" description="Dynein heavy chain AAA lid" evidence="11">
    <location>
        <begin position="1789"/>
        <end position="1932"/>
    </location>
</feature>
<gene>
    <name evidence="13" type="ORF">SCF082_LOCUS48749</name>
</gene>
<dbReference type="InterPro" id="IPR024317">
    <property type="entry name" value="Dynein_heavy_chain_D4_dom"/>
</dbReference>
<dbReference type="EMBL" id="CAXAMM010042382">
    <property type="protein sequence ID" value="CAK9104463.1"/>
    <property type="molecule type" value="Genomic_DNA"/>
</dbReference>
<evidence type="ECO:0008006" key="15">
    <source>
        <dbReference type="Google" id="ProtNLM"/>
    </source>
</evidence>
<evidence type="ECO:0000259" key="6">
    <source>
        <dbReference type="Pfam" id="PF03028"/>
    </source>
</evidence>
<evidence type="ECO:0000259" key="9">
    <source>
        <dbReference type="Pfam" id="PF12781"/>
    </source>
</evidence>
<feature type="domain" description="Dynein heavy chain 3 AAA+ lid" evidence="10">
    <location>
        <begin position="274"/>
        <end position="369"/>
    </location>
</feature>
<dbReference type="InterPro" id="IPR041589">
    <property type="entry name" value="DNAH3_AAA_lid_1"/>
</dbReference>
<keyword evidence="14" id="KW-1185">Reference proteome</keyword>
<feature type="coiled-coil region" evidence="4">
    <location>
        <begin position="705"/>
        <end position="774"/>
    </location>
</feature>
<evidence type="ECO:0000256" key="1">
    <source>
        <dbReference type="ARBA" id="ARBA00004430"/>
    </source>
</evidence>
<dbReference type="Gene3D" id="1.20.1270.280">
    <property type="match status" value="1"/>
</dbReference>
<evidence type="ECO:0000313" key="14">
    <source>
        <dbReference type="Proteomes" id="UP001642464"/>
    </source>
</evidence>
<dbReference type="InterPro" id="IPR035706">
    <property type="entry name" value="AAA_9"/>
</dbReference>
<evidence type="ECO:0000256" key="2">
    <source>
        <dbReference type="ARBA" id="ARBA00023069"/>
    </source>
</evidence>
<proteinExistence type="predicted"/>
<evidence type="ECO:0000259" key="8">
    <source>
        <dbReference type="Pfam" id="PF12780"/>
    </source>
</evidence>
<feature type="domain" description="Dynein heavy chain region D6 P-loop" evidence="6">
    <location>
        <begin position="1643"/>
        <end position="1758"/>
    </location>
</feature>
<evidence type="ECO:0000259" key="7">
    <source>
        <dbReference type="Pfam" id="PF12777"/>
    </source>
</evidence>
<dbReference type="Pfam" id="PF12775">
    <property type="entry name" value="AAA_7"/>
    <property type="match status" value="1"/>
</dbReference>
<reference evidence="13 14" key="1">
    <citation type="submission" date="2024-02" db="EMBL/GenBank/DDBJ databases">
        <authorList>
            <person name="Chen Y."/>
            <person name="Shah S."/>
            <person name="Dougan E. K."/>
            <person name="Thang M."/>
            <person name="Chan C."/>
        </authorList>
    </citation>
    <scope>NUCLEOTIDE SEQUENCE [LARGE SCALE GENOMIC DNA]</scope>
</reference>
<evidence type="ECO:0000259" key="10">
    <source>
        <dbReference type="Pfam" id="PF17857"/>
    </source>
</evidence>
<accession>A0ABP0RUY4</accession>
<name>A0ABP0RUY4_9DINO</name>
<dbReference type="Pfam" id="PF18199">
    <property type="entry name" value="Dynein_C"/>
    <property type="match status" value="1"/>
</dbReference>
<dbReference type="InterPro" id="IPR042219">
    <property type="entry name" value="AAA_lid_11_sf"/>
</dbReference>
<dbReference type="Pfam" id="PF03028">
    <property type="entry name" value="Dynein_heavy"/>
    <property type="match status" value="1"/>
</dbReference>
<comment type="subcellular location">
    <subcellularLocation>
        <location evidence="1">Cytoplasm</location>
        <location evidence="1">Cytoskeleton</location>
        <location evidence="1">Cilium axoneme</location>
    </subcellularLocation>
</comment>
<keyword evidence="4" id="KW-0175">Coiled coil</keyword>
<dbReference type="Pfam" id="PF12780">
    <property type="entry name" value="AAA_8"/>
    <property type="match status" value="1"/>
</dbReference>
<dbReference type="Gene3D" id="1.10.8.1220">
    <property type="match status" value="1"/>
</dbReference>
<dbReference type="InterPro" id="IPR024743">
    <property type="entry name" value="Dynein_HC_stalk"/>
</dbReference>
<comment type="caution">
    <text evidence="13">The sequence shown here is derived from an EMBL/GenBank/DDBJ whole genome shotgun (WGS) entry which is preliminary data.</text>
</comment>
<feature type="coiled-coil region" evidence="4">
    <location>
        <begin position="901"/>
        <end position="949"/>
    </location>
</feature>
<organism evidence="13 14">
    <name type="scientific">Durusdinium trenchii</name>
    <dbReference type="NCBI Taxonomy" id="1381693"/>
    <lineage>
        <taxon>Eukaryota</taxon>
        <taxon>Sar</taxon>
        <taxon>Alveolata</taxon>
        <taxon>Dinophyceae</taxon>
        <taxon>Suessiales</taxon>
        <taxon>Symbiodiniaceae</taxon>
        <taxon>Durusdinium</taxon>
    </lineage>
</organism>
<keyword evidence="3" id="KW-0966">Cell projection</keyword>
<sequence>MARKLFSASFCQTFPGIIPVDENNTVFDYFVDTETSHQVPEESWRTWKDIVEDFVVPSIIGSGTGQTPFTGLYVDTVDNVRITRVIDALASQEKPVMLVGGAGTGKTVLMKNWMHETVQNNESILSSLISMNYFTDSAAFQKQIEGAIDKRSGHRFGPAGNKKLVYFVDDLNLPYVEEYGTQNALSLLRQVMSYGTFFDRSDLGFRKEIVDVRFVAAMNPFAGSFTICERIQRHFSAIACSMPTEEDLSLIFVSILEGHLQSFPAAVENLLGPLVSGTISLHNRVSEKFLPSAVKFVYNWNMREYANIFQGICRSDPATTKGPLDMCRLWVHECRRVFCDRLIDQTDISRFNDILFDVSKTFSLDNIDELFEEPLLFTSFHEHEGADGEYTYASNFGALTRLLEEKLEEYNDTYASMDLVLFQDAVKHVTRISRIIQNTGGSAMLIGVGGSGKQSLSKLAAFINDFQIKQMSATPDFTTPMLLEQLQELFKNTGIKGIPTAWIINDAHIVNEEFLVYINDVLSQGWIPDLFPKEELPGLLDGLKNELRAHGLSDTPQDKITLFIRRIRQYLHVVLCFSPVGETLRVRARRFPGLINCTVIDWFHPWPEEALVSVALNFIKDVAFPNQESRENVAYHMSTVHLEVVKASTHFLSTSDRFNYVTPKSFLEFILFYKKLLREQRLSAHEQVERLQNGLDVLRKTAVKVADLKEDLKVTLANVEEKKAASEILMEQIGVQRADAEQKQEAAAVEQARAENASKVANEIQQDANRELAEATPAMEAAAKAVDCLDKKALTELKSLSKPPAGVDEVTKACLMMIEGEFKNFKWDRAKKMMANTDHFLNALKGFDAENMPDNLIAKLEPIVENAGFNYEQMVKKSFAAANLCNWVINIYRYNRIYVKVKPLMDKLELARRDKAEAEAEVAEVQRVVAEVENRLNGLKKTFLQATQEKMEVEELADQCMAKLDLANRLVNGLASENERWAVEVEKLRKAEEQLIGNVLVSSAFVGYIGGFDASFREKLWKKEWVRDLLERELPCAGADSIDPLSLLSSDSDNITMMDEGLPADRISLENGAIITSCTRWPLIIDPQEQGIKWLKRRFARHESEIATAKLTRGGTSSSVVSGALEGSVHGSGAGFRDDATGVSDMDVPGEPGVEQGGDSANVKTGALVPPKVTQLTKRGWEEEVVQAIEQGEVVLIENLGEDIDATLDPVLSRAIIHKGRNKFINFAGRELEYDDKFKLFLFTKLSNPHYKPEIQAQCTLINFIATERGLEDQLLVRVVQAERPDKEAEQQKLQSDFNQYKIQLTKLEDDLLEKLSNAPEDVLADVKLIESLEATKEEAQKINDAVTSGEKILEEIAKIRDFYRPVASEASMLYFMLTRLGSVNHMYQYSLESFVQFFNKAIREAPFPSTSSSSTLDPLATMNMDDGPASDSGGQGPEASALTPRVNLDDEKSVMQRVASLRDTLRFTIYTYVSRGLFENHKELFLAQLTFNLMQRGQLECSGDWDNAAFDFLIRAPKNAEADENPVAEWLPDSAWHSIQSLAMLDDFMNLPNDVVEAAPRFRDWYNHMSPETEKLPLDWSHLDRTPFLKLLVIRCMRPDRMTVAVNNFVRSSLPDGDRFADCDSTLNSFDLLREAFEDASPSVPLYFILSPGTDVLSDIDRLAMGYGMEKGKTYHNVSMGQGQDKVAEELLEGANKQGHWVVLANVHLMPRWLPQLEKLLDQFKEQGGHENFRLFLSSDPSNRIPIGVLSRCIKLTNEAPTGLKANLKRAFLSFPKEYLEEVEAKTKAIIFGLCYFHSVMTERKKFGPMGFNMMYPFSLGDLRDSAVCLSNYMDNNSSAGTPWEDLKYIFGEIIYGGHIVNDFDRLLAITLLDHLMRDELLDEMELFPFAEGTNASLKSPLPTTVDRYLEYIEENVRVDTPVAYGMHPNAEIDFRTTQSNQLFSLLDALRPQDGGGAQETAISPQLTAENMTNEILDRFSESFLDLESVHDVIEEKGPYQNVFLQECEALNKLLAEMRRSLNELTMGFAGELTMSDDMEALLVAMHQGKVPKTWERLAWPSTRSLPLWLSDLTQRLGQLSQWTSNPHEIPRVTWIAGLVYPTSFLTAVKQMNSQKTGTELDKQVIVTEVTKKSMEECLEAPPREGTYIYGLFMQGARWNASDANIENCRPKELFCQMPVINCKAARADKAESGNLFHCPCYKTLQRGPTYVFSAQLKTKAPSAKWILAGVALIMDIGA</sequence>
<dbReference type="Pfam" id="PF12781">
    <property type="entry name" value="AAA_9"/>
    <property type="match status" value="2"/>
</dbReference>
<evidence type="ECO:0000256" key="3">
    <source>
        <dbReference type="ARBA" id="ARBA00023273"/>
    </source>
</evidence>
<protein>
    <recommendedName>
        <fullName evidence="15">Dynein heavy chain</fullName>
    </recommendedName>
</protein>
<dbReference type="Gene3D" id="1.20.920.20">
    <property type="match status" value="1"/>
</dbReference>
<keyword evidence="2" id="KW-0969">Cilium</keyword>
<dbReference type="PANTHER" id="PTHR22878">
    <property type="entry name" value="DYNEIN HEAVY CHAIN 6, AXONEMAL-LIKE-RELATED"/>
    <property type="match status" value="1"/>
</dbReference>
<dbReference type="Gene3D" id="6.10.140.1060">
    <property type="match status" value="1"/>
</dbReference>
<feature type="domain" description="Dynein heavy chain AAA module D4" evidence="8">
    <location>
        <begin position="417"/>
        <end position="676"/>
    </location>
</feature>
<feature type="region of interest" description="Disordered" evidence="5">
    <location>
        <begin position="1408"/>
        <end position="1445"/>
    </location>
</feature>